<dbReference type="EMBL" id="RRYP01016510">
    <property type="protein sequence ID" value="TNV75097.1"/>
    <property type="molecule type" value="Genomic_DNA"/>
</dbReference>
<name>A0A8J8NGT2_HALGN</name>
<dbReference type="PANTHER" id="PTHR32479">
    <property type="entry name" value="GLYCOLATE OXIDASE IRON-SULFUR SUBUNIT"/>
    <property type="match status" value="1"/>
</dbReference>
<dbReference type="SUPFAM" id="SSF55103">
    <property type="entry name" value="FAD-linked oxidases, C-terminal domain"/>
    <property type="match status" value="1"/>
</dbReference>
<sequence>MPNPRTQRLLRDDLRDVVRGELVIGDVALGACSTDAGVWERQPLAMIAPRDATDTLAVLTYASEHGISVHPRGAGLGLTGDCLGRGIVVDCSRHLRRIIETGPDQFTVEAGITVREVREALANHNHRLPGLTAEADEFTIGGWLNGQDLASVPSESGHWRTIETARLALSDGTIETLETVPLDFVDSPDTLTGPRRGLYRVANWRGSHGEFSSPSERADRALANLTDLIDRDEKTFRPQRVIAGSRGTLGILLETTLKTVPLAGYYLWAAIGFDLPERAADESRNLPEPAHLEWAELLDWRSIALASDSNTTLKSFFPEPTPATLCLRWAADDESGLRNIERRLHETFRGRSVYVRSELASSRIEHPLATPRRWVRRALSSRVGAPLPRPVFDSLTVPPDAVAGVLSQLAGASQNARLNVSVRVAPLTGRITLDPLFDPTRQLSDIPIAAWLGRLSDIVEKSGGTLWGVEPWMSRIRGSALSRRFAGTIPVWREVKASLDVAGVLNPEILPGLPRTDFSVRVLSIPAALVPAEKSVKSTESAHLTLLEPVHESTIDTYPALPILEAELTWPEDRGPQLTASACNSCGACRSLDPTSRMCPSFRGDRSESSSPRALAGLLRQVTSGTIDPTLWGSEQLKEAAEACFHCRMCRTECQAGVDISALMIEAKAAAVENYGLAPKDFWLSRVDTLARLASFFPVIANAILSHGRSRWVLEKVTGLSRHRRLPRVRRWSFIHRAEQRGWSKPRPQLPGPRVALFLDILANHFDQDLAETTVEYLKWAGVNVYVPSRQRSSGMPALVVGDLERARELVRINLRVLANAVRDGFTIVCIEPTSAMVLRDYYPRLTDDLDASLVADNTLELGTYLSGMNDRGLLPAADQALHGRIGYHQPCHLRAMNVGNPGFELVKRVPGISVEHIDRGCSGIAGPFGFSRSNFRKSLRIGYQLRSRLKGSDIEVGMTECLSCRMQMEQGLTKRSHHPVEILAMASGLKPDLRAHWNQPKPRNIIT</sequence>
<evidence type="ECO:0000259" key="3">
    <source>
        <dbReference type="PROSITE" id="PS51387"/>
    </source>
</evidence>
<keyword evidence="2" id="KW-0274">FAD</keyword>
<dbReference type="InterPro" id="IPR016169">
    <property type="entry name" value="FAD-bd_PCMH_sub2"/>
</dbReference>
<dbReference type="AlphaFoldDB" id="A0A8J8NGT2"/>
<keyword evidence="5" id="KW-1185">Reference proteome</keyword>
<comment type="caution">
    <text evidence="4">The sequence shown here is derived from an EMBL/GenBank/DDBJ whole genome shotgun (WGS) entry which is preliminary data.</text>
</comment>
<gene>
    <name evidence="4" type="ORF">FGO68_gene14629</name>
</gene>
<dbReference type="InterPro" id="IPR016167">
    <property type="entry name" value="FAD-bd_PCMH_sub1"/>
</dbReference>
<dbReference type="SUPFAM" id="SSF46548">
    <property type="entry name" value="alpha-helical ferredoxin"/>
    <property type="match status" value="1"/>
</dbReference>
<dbReference type="Gene3D" id="3.30.43.10">
    <property type="entry name" value="Uridine Diphospho-n-acetylenolpyruvylglucosamine Reductase, domain 2"/>
    <property type="match status" value="1"/>
</dbReference>
<dbReference type="Gene3D" id="3.30.465.10">
    <property type="match status" value="1"/>
</dbReference>
<protein>
    <recommendedName>
        <fullName evidence="3">FAD-binding PCMH-type domain-containing protein</fullName>
    </recommendedName>
</protein>
<feature type="domain" description="FAD-binding PCMH-type" evidence="3">
    <location>
        <begin position="39"/>
        <end position="262"/>
    </location>
</feature>
<dbReference type="InterPro" id="IPR036318">
    <property type="entry name" value="FAD-bd_PCMH-like_sf"/>
</dbReference>
<dbReference type="Pfam" id="PF13183">
    <property type="entry name" value="Fer4_8"/>
    <property type="match status" value="1"/>
</dbReference>
<dbReference type="GO" id="GO:0003824">
    <property type="term" value="F:catalytic activity"/>
    <property type="evidence" value="ECO:0007669"/>
    <property type="project" value="InterPro"/>
</dbReference>
<dbReference type="Pfam" id="PF01565">
    <property type="entry name" value="FAD_binding_4"/>
    <property type="match status" value="1"/>
</dbReference>
<dbReference type="GO" id="GO:0071949">
    <property type="term" value="F:FAD binding"/>
    <property type="evidence" value="ECO:0007669"/>
    <property type="project" value="InterPro"/>
</dbReference>
<reference evidence="4" key="1">
    <citation type="submission" date="2019-06" db="EMBL/GenBank/DDBJ databases">
        <authorList>
            <person name="Zheng W."/>
        </authorList>
    </citation>
    <scope>NUCLEOTIDE SEQUENCE</scope>
    <source>
        <strain evidence="4">QDHG01</strain>
    </source>
</reference>
<dbReference type="GO" id="GO:0051536">
    <property type="term" value="F:iron-sulfur cluster binding"/>
    <property type="evidence" value="ECO:0007669"/>
    <property type="project" value="InterPro"/>
</dbReference>
<dbReference type="InterPro" id="IPR006094">
    <property type="entry name" value="Oxid_FAD_bind_N"/>
</dbReference>
<dbReference type="InterPro" id="IPR016164">
    <property type="entry name" value="FAD-linked_Oxase-like_C"/>
</dbReference>
<dbReference type="Proteomes" id="UP000785679">
    <property type="component" value="Unassembled WGS sequence"/>
</dbReference>
<evidence type="ECO:0000313" key="5">
    <source>
        <dbReference type="Proteomes" id="UP000785679"/>
    </source>
</evidence>
<dbReference type="InterPro" id="IPR009051">
    <property type="entry name" value="Helical_ferredxn"/>
</dbReference>
<evidence type="ECO:0000256" key="1">
    <source>
        <dbReference type="ARBA" id="ARBA00022630"/>
    </source>
</evidence>
<dbReference type="Gene3D" id="1.10.1060.10">
    <property type="entry name" value="Alpha-helical ferredoxin"/>
    <property type="match status" value="1"/>
</dbReference>
<dbReference type="InterPro" id="IPR017896">
    <property type="entry name" value="4Fe4S_Fe-S-bd"/>
</dbReference>
<dbReference type="SUPFAM" id="SSF56176">
    <property type="entry name" value="FAD-binding/transporter-associated domain-like"/>
    <property type="match status" value="1"/>
</dbReference>
<dbReference type="OrthoDB" id="610608at2759"/>
<dbReference type="InterPro" id="IPR016166">
    <property type="entry name" value="FAD-bd_PCMH"/>
</dbReference>
<dbReference type="PANTHER" id="PTHR32479:SF19">
    <property type="entry name" value="ANAEROBIC GLYCEROL-3-PHOSPHATE DEHYDROGENASE SUBUNIT C"/>
    <property type="match status" value="1"/>
</dbReference>
<organism evidence="4 5">
    <name type="scientific">Halteria grandinella</name>
    <dbReference type="NCBI Taxonomy" id="5974"/>
    <lineage>
        <taxon>Eukaryota</taxon>
        <taxon>Sar</taxon>
        <taxon>Alveolata</taxon>
        <taxon>Ciliophora</taxon>
        <taxon>Intramacronucleata</taxon>
        <taxon>Spirotrichea</taxon>
        <taxon>Stichotrichia</taxon>
        <taxon>Sporadotrichida</taxon>
        <taxon>Halteriidae</taxon>
        <taxon>Halteria</taxon>
    </lineage>
</organism>
<dbReference type="PROSITE" id="PS51387">
    <property type="entry name" value="FAD_PCMH"/>
    <property type="match status" value="1"/>
</dbReference>
<proteinExistence type="predicted"/>
<dbReference type="Pfam" id="PF02913">
    <property type="entry name" value="FAD-oxidase_C"/>
    <property type="match status" value="1"/>
</dbReference>
<evidence type="ECO:0000256" key="2">
    <source>
        <dbReference type="ARBA" id="ARBA00022827"/>
    </source>
</evidence>
<accession>A0A8J8NGT2</accession>
<keyword evidence="1" id="KW-0285">Flavoprotein</keyword>
<dbReference type="InterPro" id="IPR004113">
    <property type="entry name" value="FAD-bd_oxidored_4_C"/>
</dbReference>
<evidence type="ECO:0000313" key="4">
    <source>
        <dbReference type="EMBL" id="TNV75097.1"/>
    </source>
</evidence>